<dbReference type="AlphaFoldDB" id="A0A9W7EC46"/>
<keyword evidence="10" id="KW-1185">Reference proteome</keyword>
<feature type="domain" description="Prephenate dehydratase" evidence="7">
    <location>
        <begin position="33"/>
        <end position="216"/>
    </location>
</feature>
<dbReference type="PROSITE" id="PS51171">
    <property type="entry name" value="PREPHENATE_DEHYDR_3"/>
    <property type="match status" value="1"/>
</dbReference>
<evidence type="ECO:0000259" key="7">
    <source>
        <dbReference type="PROSITE" id="PS51171"/>
    </source>
</evidence>
<keyword evidence="6" id="KW-0732">Signal</keyword>
<evidence type="ECO:0000256" key="2">
    <source>
        <dbReference type="ARBA" id="ARBA00023141"/>
    </source>
</evidence>
<evidence type="ECO:0000256" key="6">
    <source>
        <dbReference type="SAM" id="SignalP"/>
    </source>
</evidence>
<dbReference type="InterPro" id="IPR001086">
    <property type="entry name" value="Preph_deHydtase"/>
</dbReference>
<protein>
    <recommendedName>
        <fullName evidence="11">Prephenate dehydratase</fullName>
    </recommendedName>
</protein>
<evidence type="ECO:0000256" key="4">
    <source>
        <dbReference type="ARBA" id="ARBA00023239"/>
    </source>
</evidence>
<dbReference type="GO" id="GO:0009094">
    <property type="term" value="P:L-phenylalanine biosynthetic process"/>
    <property type="evidence" value="ECO:0007669"/>
    <property type="project" value="UniProtKB-KW"/>
</dbReference>
<accession>A0A9W7EC46</accession>
<dbReference type="InterPro" id="IPR002912">
    <property type="entry name" value="ACT_dom"/>
</dbReference>
<keyword evidence="3" id="KW-0584">Phenylalanine biosynthesis</keyword>
<dbReference type="Pfam" id="PF00800">
    <property type="entry name" value="PDT"/>
    <property type="match status" value="1"/>
</dbReference>
<evidence type="ECO:0000256" key="5">
    <source>
        <dbReference type="ARBA" id="ARBA00029440"/>
    </source>
</evidence>
<organism evidence="9 10">
    <name type="scientific">Triparma laevis f. longispina</name>
    <dbReference type="NCBI Taxonomy" id="1714387"/>
    <lineage>
        <taxon>Eukaryota</taxon>
        <taxon>Sar</taxon>
        <taxon>Stramenopiles</taxon>
        <taxon>Ochrophyta</taxon>
        <taxon>Bolidophyceae</taxon>
        <taxon>Parmales</taxon>
        <taxon>Triparmaceae</taxon>
        <taxon>Triparma</taxon>
    </lineage>
</organism>
<evidence type="ECO:0000256" key="3">
    <source>
        <dbReference type="ARBA" id="ARBA00023222"/>
    </source>
</evidence>
<evidence type="ECO:0000256" key="1">
    <source>
        <dbReference type="ARBA" id="ARBA00022605"/>
    </source>
</evidence>
<keyword evidence="2" id="KW-0057">Aromatic amino acid biosynthesis</keyword>
<comment type="caution">
    <text evidence="9">The sequence shown here is derived from an EMBL/GenBank/DDBJ whole genome shotgun (WGS) entry which is preliminary data.</text>
</comment>
<evidence type="ECO:0000313" key="10">
    <source>
        <dbReference type="Proteomes" id="UP001165122"/>
    </source>
</evidence>
<dbReference type="OrthoDB" id="2414662at2759"/>
<keyword evidence="4" id="KW-0456">Lyase</keyword>
<feature type="chain" id="PRO_5040954329" description="Prephenate dehydratase" evidence="6">
    <location>
        <begin position="20"/>
        <end position="615"/>
    </location>
</feature>
<dbReference type="SUPFAM" id="SSF55021">
    <property type="entry name" value="ACT-like"/>
    <property type="match status" value="1"/>
</dbReference>
<gene>
    <name evidence="9" type="ORF">TrLO_g14924</name>
</gene>
<name>A0A9W7EC46_9STRA</name>
<keyword evidence="1" id="KW-0028">Amino-acid biosynthesis</keyword>
<evidence type="ECO:0000259" key="8">
    <source>
        <dbReference type="PROSITE" id="PS51671"/>
    </source>
</evidence>
<proteinExistence type="predicted"/>
<evidence type="ECO:0008006" key="11">
    <source>
        <dbReference type="Google" id="ProtNLM"/>
    </source>
</evidence>
<evidence type="ECO:0000313" key="9">
    <source>
        <dbReference type="EMBL" id="GMH75934.1"/>
    </source>
</evidence>
<dbReference type="Gene3D" id="3.30.70.260">
    <property type="match status" value="1"/>
</dbReference>
<dbReference type="Proteomes" id="UP001165122">
    <property type="component" value="Unassembled WGS sequence"/>
</dbReference>
<dbReference type="EMBL" id="BRXW01000737">
    <property type="protein sequence ID" value="GMH75934.1"/>
    <property type="molecule type" value="Genomic_DNA"/>
</dbReference>
<dbReference type="SUPFAM" id="SSF53850">
    <property type="entry name" value="Periplasmic binding protein-like II"/>
    <property type="match status" value="1"/>
</dbReference>
<dbReference type="CDD" id="cd13631">
    <property type="entry name" value="PBP2_Ct-PDT_like"/>
    <property type="match status" value="1"/>
</dbReference>
<dbReference type="GO" id="GO:0005737">
    <property type="term" value="C:cytoplasm"/>
    <property type="evidence" value="ECO:0007669"/>
    <property type="project" value="TreeGrafter"/>
</dbReference>
<dbReference type="PANTHER" id="PTHR21022:SF19">
    <property type="entry name" value="PREPHENATE DEHYDRATASE-RELATED"/>
    <property type="match status" value="1"/>
</dbReference>
<reference evidence="10" key="1">
    <citation type="journal article" date="2023" name="Commun. Biol.">
        <title>Genome analysis of Parmales, the sister group of diatoms, reveals the evolutionary specialization of diatoms from phago-mixotrophs to photoautotrophs.</title>
        <authorList>
            <person name="Ban H."/>
            <person name="Sato S."/>
            <person name="Yoshikawa S."/>
            <person name="Yamada K."/>
            <person name="Nakamura Y."/>
            <person name="Ichinomiya M."/>
            <person name="Sato N."/>
            <person name="Blanc-Mathieu R."/>
            <person name="Endo H."/>
            <person name="Kuwata A."/>
            <person name="Ogata H."/>
        </authorList>
    </citation>
    <scope>NUCLEOTIDE SEQUENCE [LARGE SCALE GENOMIC DNA]</scope>
    <source>
        <strain evidence="10">NIES 3700</strain>
    </source>
</reference>
<dbReference type="Gene3D" id="3.40.190.10">
    <property type="entry name" value="Periplasmic binding protein-like II"/>
    <property type="match status" value="2"/>
</dbReference>
<dbReference type="InterPro" id="IPR045865">
    <property type="entry name" value="ACT-like_dom_sf"/>
</dbReference>
<feature type="signal peptide" evidence="6">
    <location>
        <begin position="1"/>
        <end position="19"/>
    </location>
</feature>
<dbReference type="PANTHER" id="PTHR21022">
    <property type="entry name" value="PREPHENATE DEHYDRATASE P PROTEIN"/>
    <property type="match status" value="1"/>
</dbReference>
<comment type="pathway">
    <text evidence="5">Amino-acid biosynthesis.</text>
</comment>
<dbReference type="GO" id="GO:0004664">
    <property type="term" value="F:prephenate dehydratase activity"/>
    <property type="evidence" value="ECO:0007669"/>
    <property type="project" value="InterPro"/>
</dbReference>
<dbReference type="CDD" id="cd04905">
    <property type="entry name" value="ACT_CM-PDT"/>
    <property type="match status" value="1"/>
</dbReference>
<sequence length="615" mass="68755">MRSFLLVTLLVYLVGLVTGSGDLRGGDISPNLKVCYQGEPGAYSEKSLRSLLGPSPISVGRKSFEDCFRSVSTKQSDYCLLPFENSLGGSIHENYDLMLRYDLVIVGEHDFRVRHCFITRPGVKTEEIKYAISHPQALKQCDNWLRARNIIPIPTYDTAGSAKMLKENKNLPEGCTPENTAAIASDLAADTYGMDCRCSNIEDDDSNFTRFLLLARKGLSVQDREGVKCKTSIVFTLEETPGALYKALACFSLRDVDFSKIESRPTSASLLSYLKFRGKRSETARFRYCFYLDFLDSDSSEAAVNALDHLREGASYVRVLGCYPARSTLVGKVAEDLKRCKDLNGGSVTRIDGDEKRKVNIGIVGKTKKDWPGVPDGVRFIKNVEDGKEYEELDVVVVASEEALKQLPNVPRALTVIEGNLMSRSRSLALGKCQGDVMICHLCPEGNGKGTLVWDGVRMDDVRRGEDFLRCFSEARWKTVEMDCKEHDEFTAKSSFAAMLTGRVLSAQSLKPSPVNTGPVMSLFEIAETSEKMSFDEFFKAYKHTSGSRMVLKGMREALDNVEREIEKRQSYLEAKDEMTHLDRLRVLEEVKKMIKEETAAEQQAEKGGRKGKKE</sequence>
<dbReference type="PROSITE" id="PS51671">
    <property type="entry name" value="ACT"/>
    <property type="match status" value="1"/>
</dbReference>
<feature type="domain" description="ACT" evidence="8">
    <location>
        <begin position="232"/>
        <end position="324"/>
    </location>
</feature>